<dbReference type="RefSeq" id="XP_062628122.1">
    <property type="nucleotide sequence ID" value="XM_062772138.1"/>
</dbReference>
<name>A0AAF0Y8P1_9TREE</name>
<feature type="compositionally biased region" description="Polar residues" evidence="1">
    <location>
        <begin position="1"/>
        <end position="19"/>
    </location>
</feature>
<proteinExistence type="predicted"/>
<feature type="compositionally biased region" description="Pro residues" evidence="1">
    <location>
        <begin position="181"/>
        <end position="193"/>
    </location>
</feature>
<organism evidence="2 3">
    <name type="scientific">Vanrija pseudolonga</name>
    <dbReference type="NCBI Taxonomy" id="143232"/>
    <lineage>
        <taxon>Eukaryota</taxon>
        <taxon>Fungi</taxon>
        <taxon>Dikarya</taxon>
        <taxon>Basidiomycota</taxon>
        <taxon>Agaricomycotina</taxon>
        <taxon>Tremellomycetes</taxon>
        <taxon>Trichosporonales</taxon>
        <taxon>Trichosporonaceae</taxon>
        <taxon>Vanrija</taxon>
    </lineage>
</organism>
<dbReference type="GeneID" id="87808821"/>
<evidence type="ECO:0000313" key="3">
    <source>
        <dbReference type="Proteomes" id="UP000827549"/>
    </source>
</evidence>
<keyword evidence="3" id="KW-1185">Reference proteome</keyword>
<feature type="compositionally biased region" description="Low complexity" evidence="1">
    <location>
        <begin position="45"/>
        <end position="72"/>
    </location>
</feature>
<evidence type="ECO:0000313" key="2">
    <source>
        <dbReference type="EMBL" id="WOO82090.1"/>
    </source>
</evidence>
<feature type="compositionally biased region" description="Low complexity" evidence="1">
    <location>
        <begin position="284"/>
        <end position="301"/>
    </location>
</feature>
<evidence type="ECO:0000256" key="1">
    <source>
        <dbReference type="SAM" id="MobiDB-lite"/>
    </source>
</evidence>
<feature type="compositionally biased region" description="Pro residues" evidence="1">
    <location>
        <begin position="316"/>
        <end position="326"/>
    </location>
</feature>
<dbReference type="AlphaFoldDB" id="A0AAF0Y8P1"/>
<feature type="region of interest" description="Disordered" evidence="1">
    <location>
        <begin position="372"/>
        <end position="391"/>
    </location>
</feature>
<feature type="compositionally biased region" description="Pro residues" evidence="1">
    <location>
        <begin position="93"/>
        <end position="108"/>
    </location>
</feature>
<dbReference type="Proteomes" id="UP000827549">
    <property type="component" value="Chromosome 4"/>
</dbReference>
<protein>
    <submittedName>
        <fullName evidence="2">Uncharacterized protein</fullName>
    </submittedName>
</protein>
<feature type="compositionally biased region" description="Basic and acidic residues" evidence="1">
    <location>
        <begin position="145"/>
        <end position="155"/>
    </location>
</feature>
<dbReference type="EMBL" id="CP086717">
    <property type="protein sequence ID" value="WOO82090.1"/>
    <property type="molecule type" value="Genomic_DNA"/>
</dbReference>
<reference evidence="2" key="1">
    <citation type="submission" date="2023-10" db="EMBL/GenBank/DDBJ databases">
        <authorList>
            <person name="Noh H."/>
        </authorList>
    </citation>
    <scope>NUCLEOTIDE SEQUENCE</scope>
    <source>
        <strain evidence="2">DUCC4014</strain>
    </source>
</reference>
<feature type="region of interest" description="Disordered" evidence="1">
    <location>
        <begin position="1"/>
        <end position="336"/>
    </location>
</feature>
<accession>A0AAF0Y8P1</accession>
<sequence>MPSETQSRLPRSKSVQSLRQHVPQPKDLKPPPVSRSSTAQGSLRAVPAAAGTSANASAAVSANASTSTSAIARPAPRLPPSPTGKAFKTTAPLLPPSPTTKAFRPPPLALSSKETTALPGKITTRPRPLHKVTSLPRLTGMGRMGSKDTEAKDAAKGQAPKSKDKRKSDAGKENSAVAKKPPVPPMPPLPPIMPRADSPEKALRGVTKPRLSEEARGLFAPQRKTATATTSMVAPSLFSGSSIRIPRPRIKLGPSSALHSPSMPSPSPSPSKSSQSLSPPPPRSVSTASSRTASAASASTPFLAQIATTPGKLASPFPPSPLPPVTPGLLRSQPPAETPTISALLEREHAADLSLIDEGDVSLASIASFEGLTPPQRAQRPSPRVSKLSEVQDQVARLEDEKRELERRVASMLAEEARLLGVVEQANFERDEARNLVETRNAEKNAAMWESVLKAADEAIDEERNLLATIGCLREMVTAL</sequence>
<feature type="compositionally biased region" description="Polar residues" evidence="1">
    <location>
        <begin position="224"/>
        <end position="242"/>
    </location>
</feature>
<gene>
    <name evidence="2" type="ORF">LOC62_04G005592</name>
</gene>